<dbReference type="CDD" id="cd00067">
    <property type="entry name" value="GAL4"/>
    <property type="match status" value="1"/>
</dbReference>
<dbReference type="PANTHER" id="PTHR35392">
    <property type="entry name" value="ZN(II)2CYS6 TRANSCRIPTION FACTOR (EUROFUNG)-RELATED-RELATED"/>
    <property type="match status" value="1"/>
</dbReference>
<organism evidence="4 5">
    <name type="scientific">Immersiella caudata</name>
    <dbReference type="NCBI Taxonomy" id="314043"/>
    <lineage>
        <taxon>Eukaryota</taxon>
        <taxon>Fungi</taxon>
        <taxon>Dikarya</taxon>
        <taxon>Ascomycota</taxon>
        <taxon>Pezizomycotina</taxon>
        <taxon>Sordariomycetes</taxon>
        <taxon>Sordariomycetidae</taxon>
        <taxon>Sordariales</taxon>
        <taxon>Lasiosphaeriaceae</taxon>
        <taxon>Immersiella</taxon>
    </lineage>
</organism>
<evidence type="ECO:0000313" key="4">
    <source>
        <dbReference type="EMBL" id="KAK0622994.1"/>
    </source>
</evidence>
<evidence type="ECO:0000259" key="3">
    <source>
        <dbReference type="PROSITE" id="PS50048"/>
    </source>
</evidence>
<dbReference type="GO" id="GO:0000981">
    <property type="term" value="F:DNA-binding transcription factor activity, RNA polymerase II-specific"/>
    <property type="evidence" value="ECO:0007669"/>
    <property type="project" value="InterPro"/>
</dbReference>
<feature type="compositionally biased region" description="Polar residues" evidence="2">
    <location>
        <begin position="1"/>
        <end position="13"/>
    </location>
</feature>
<sequence>AMASVASSGTSPLSGYEFPQSESNGDPDENAWAFVSIPNSAGPNSSVGFFPSPASATLGSSWGFIGHGTQSPEQQASLPAASPLNLDTDHPNVFGDPSFGDQAAAFSAVSTQQPDNQFILDNLFQGDHDFFAPPGNSLLTAQFAADLSSLLTADQFAPLSSAEQAALSSIDFDIPSGVLSGVDMPPWNPATLREAAAAAAQSQQSNTTGSSPVFVMEDPSFISPSPPQHFSPSLSPRSPPIHIKHEDLPTSAAKSTPINIRKVRGDSSRITKSKPSSSSSSSKKSPSPSTSQNSTFLIITADTVNAHASKSNPFDCHDHARSSQRGRKGPLANETKQSALKVRRLGACFHCHARKVKCGEERPCRNCTKLKLTVPHAMCWQFDDFDVVLFPEFIRGHFAREEMQKFISDNIESFTVGGVEKGCTVELSSGMGFASTMSIKAKFFTAKTGEVLKQWHLNHNRGVADLQARGAAPIGLDGASYKEELRKKTERYINGIVNETAFADLVTNAKHTRLPRTILRIVQDYATRTDNTMVKRALNIYAMHYVMTVQLCLTTQTVANLAATELVPQEVPFVTPRVLNRQVKAVIDDMMRAEMTKLFKTFGSTLKPKERRGWAPCLAAFLVLCLFMESVETAADTFVISENQIAMREGEAPKWKRAFALGKNKEIENMPFKQVAFQFHQLYQTHSRDAGARSWNPLLDDACLEPGELDRDAAAMVMQLRRLLQEPNCEFSRLWSELDFLSMDPILPKQEKYPIHDVAFNYTGRLVAKFLLSFDDERYIIERYD</sequence>
<evidence type="ECO:0000313" key="5">
    <source>
        <dbReference type="Proteomes" id="UP001175000"/>
    </source>
</evidence>
<gene>
    <name evidence="4" type="ORF">B0T14DRAFT_426353</name>
</gene>
<name>A0AA39WWM5_9PEZI</name>
<evidence type="ECO:0000256" key="2">
    <source>
        <dbReference type="SAM" id="MobiDB-lite"/>
    </source>
</evidence>
<dbReference type="GO" id="GO:0008270">
    <property type="term" value="F:zinc ion binding"/>
    <property type="evidence" value="ECO:0007669"/>
    <property type="project" value="InterPro"/>
</dbReference>
<feature type="domain" description="Zn(2)-C6 fungal-type" evidence="3">
    <location>
        <begin position="347"/>
        <end position="379"/>
    </location>
</feature>
<dbReference type="Gene3D" id="4.10.240.10">
    <property type="entry name" value="Zn(2)-C6 fungal-type DNA-binding domain"/>
    <property type="match status" value="1"/>
</dbReference>
<feature type="compositionally biased region" description="Low complexity" evidence="2">
    <location>
        <begin position="270"/>
        <end position="294"/>
    </location>
</feature>
<dbReference type="InterPro" id="IPR052973">
    <property type="entry name" value="Fungal_sec-metab_reg_TF"/>
</dbReference>
<feature type="region of interest" description="Disordered" evidence="2">
    <location>
        <begin position="310"/>
        <end position="336"/>
    </location>
</feature>
<reference evidence="4" key="1">
    <citation type="submission" date="2023-06" db="EMBL/GenBank/DDBJ databases">
        <title>Genome-scale phylogeny and comparative genomics of the fungal order Sordariales.</title>
        <authorList>
            <consortium name="Lawrence Berkeley National Laboratory"/>
            <person name="Hensen N."/>
            <person name="Bonometti L."/>
            <person name="Westerberg I."/>
            <person name="Brannstrom I.O."/>
            <person name="Guillou S."/>
            <person name="Cros-Aarteil S."/>
            <person name="Calhoun S."/>
            <person name="Haridas S."/>
            <person name="Kuo A."/>
            <person name="Mondo S."/>
            <person name="Pangilinan J."/>
            <person name="Riley R."/>
            <person name="Labutti K."/>
            <person name="Andreopoulos B."/>
            <person name="Lipzen A."/>
            <person name="Chen C."/>
            <person name="Yanf M."/>
            <person name="Daum C."/>
            <person name="Ng V."/>
            <person name="Clum A."/>
            <person name="Steindorff A."/>
            <person name="Ohm R."/>
            <person name="Martin F."/>
            <person name="Silar P."/>
            <person name="Natvig D."/>
            <person name="Lalanne C."/>
            <person name="Gautier V."/>
            <person name="Ament-Velasquez S.L."/>
            <person name="Kruys A."/>
            <person name="Hutchinson M.I."/>
            <person name="Powell A.J."/>
            <person name="Barry K."/>
            <person name="Miller A.N."/>
            <person name="Grigoriev I.V."/>
            <person name="Debuchy R."/>
            <person name="Gladieux P."/>
            <person name="Thoren M.H."/>
            <person name="Johannesson H."/>
        </authorList>
    </citation>
    <scope>NUCLEOTIDE SEQUENCE</scope>
    <source>
        <strain evidence="4">CBS 606.72</strain>
    </source>
</reference>
<dbReference type="AlphaFoldDB" id="A0AA39WWM5"/>
<dbReference type="Pfam" id="PF00172">
    <property type="entry name" value="Zn_clus"/>
    <property type="match status" value="1"/>
</dbReference>
<dbReference type="SUPFAM" id="SSF57701">
    <property type="entry name" value="Zn2/Cys6 DNA-binding domain"/>
    <property type="match status" value="1"/>
</dbReference>
<evidence type="ECO:0000256" key="1">
    <source>
        <dbReference type="ARBA" id="ARBA00023242"/>
    </source>
</evidence>
<protein>
    <recommendedName>
        <fullName evidence="3">Zn(2)-C6 fungal-type domain-containing protein</fullName>
    </recommendedName>
</protein>
<keyword evidence="5" id="KW-1185">Reference proteome</keyword>
<feature type="non-terminal residue" evidence="4">
    <location>
        <position position="1"/>
    </location>
</feature>
<accession>A0AA39WWM5</accession>
<comment type="caution">
    <text evidence="4">The sequence shown here is derived from an EMBL/GenBank/DDBJ whole genome shotgun (WGS) entry which is preliminary data.</text>
</comment>
<dbReference type="EMBL" id="JAULSU010000003">
    <property type="protein sequence ID" value="KAK0622994.1"/>
    <property type="molecule type" value="Genomic_DNA"/>
</dbReference>
<keyword evidence="1" id="KW-0539">Nucleus</keyword>
<feature type="compositionally biased region" description="Low complexity" evidence="2">
    <location>
        <begin position="195"/>
        <end position="205"/>
    </location>
</feature>
<feature type="region of interest" description="Disordered" evidence="2">
    <location>
        <begin position="1"/>
        <end position="36"/>
    </location>
</feature>
<dbReference type="InterPro" id="IPR036864">
    <property type="entry name" value="Zn2-C6_fun-type_DNA-bd_sf"/>
</dbReference>
<feature type="region of interest" description="Disordered" evidence="2">
    <location>
        <begin position="194"/>
        <end position="294"/>
    </location>
</feature>
<dbReference type="PANTHER" id="PTHR35392:SF5">
    <property type="entry name" value="ZN(2)-C6 FUNGAL-TYPE DOMAIN-CONTAINING PROTEIN"/>
    <property type="match status" value="1"/>
</dbReference>
<dbReference type="PROSITE" id="PS50048">
    <property type="entry name" value="ZN2_CY6_FUNGAL_2"/>
    <property type="match status" value="1"/>
</dbReference>
<proteinExistence type="predicted"/>
<dbReference type="Proteomes" id="UP001175000">
    <property type="component" value="Unassembled WGS sequence"/>
</dbReference>
<dbReference type="InterPro" id="IPR001138">
    <property type="entry name" value="Zn2Cys6_DnaBD"/>
</dbReference>